<organism evidence="2 3">
    <name type="scientific">Onchocerca flexuosa</name>
    <dbReference type="NCBI Taxonomy" id="387005"/>
    <lineage>
        <taxon>Eukaryota</taxon>
        <taxon>Metazoa</taxon>
        <taxon>Ecdysozoa</taxon>
        <taxon>Nematoda</taxon>
        <taxon>Chromadorea</taxon>
        <taxon>Rhabditida</taxon>
        <taxon>Spirurina</taxon>
        <taxon>Spiruromorpha</taxon>
        <taxon>Filarioidea</taxon>
        <taxon>Onchocercidae</taxon>
        <taxon>Onchocerca</taxon>
    </lineage>
</organism>
<dbReference type="AlphaFoldDB" id="A0A238BRY6"/>
<evidence type="ECO:0000313" key="3">
    <source>
        <dbReference type="Proteomes" id="UP000242913"/>
    </source>
</evidence>
<accession>A0A238BRY6</accession>
<dbReference type="EMBL" id="KZ270017">
    <property type="protein sequence ID" value="OZC08022.1"/>
    <property type="molecule type" value="Genomic_DNA"/>
</dbReference>
<feature type="non-terminal residue" evidence="2">
    <location>
        <position position="67"/>
    </location>
</feature>
<keyword evidence="1" id="KW-0812">Transmembrane</keyword>
<proteinExistence type="predicted"/>
<keyword evidence="3" id="KW-1185">Reference proteome</keyword>
<reference evidence="2 3" key="1">
    <citation type="submission" date="2015-12" db="EMBL/GenBank/DDBJ databases">
        <title>Draft genome of the nematode, Onchocerca flexuosa.</title>
        <authorList>
            <person name="Mitreva M."/>
        </authorList>
    </citation>
    <scope>NUCLEOTIDE SEQUENCE [LARGE SCALE GENOMIC DNA]</scope>
    <source>
        <strain evidence="2">Red Deer</strain>
    </source>
</reference>
<gene>
    <name evidence="2" type="ORF">X798_05018</name>
</gene>
<feature type="transmembrane region" description="Helical" evidence="1">
    <location>
        <begin position="21"/>
        <end position="46"/>
    </location>
</feature>
<keyword evidence="1" id="KW-1133">Transmembrane helix</keyword>
<evidence type="ECO:0000256" key="1">
    <source>
        <dbReference type="SAM" id="Phobius"/>
    </source>
</evidence>
<name>A0A238BRY6_9BILA</name>
<evidence type="ECO:0000313" key="2">
    <source>
        <dbReference type="EMBL" id="OZC08022.1"/>
    </source>
</evidence>
<keyword evidence="1" id="KW-0472">Membrane</keyword>
<dbReference type="OrthoDB" id="10525402at2759"/>
<sequence>MENIKSIQTLTPMMALHSLFLAIYLGALFVYFAFGFTFSVGSAPFLESSFSLLPSITCIREQKTWIK</sequence>
<dbReference type="Proteomes" id="UP000242913">
    <property type="component" value="Unassembled WGS sequence"/>
</dbReference>
<protein>
    <submittedName>
        <fullName evidence="2">Uncharacterized protein</fullName>
    </submittedName>
</protein>